<feature type="domain" description="EF-hand" evidence="3">
    <location>
        <begin position="42"/>
        <end position="77"/>
    </location>
</feature>
<organism evidence="4 5">
    <name type="scientific">Drosophila busckii</name>
    <name type="common">Fruit fly</name>
    <dbReference type="NCBI Taxonomy" id="30019"/>
    <lineage>
        <taxon>Eukaryota</taxon>
        <taxon>Metazoa</taxon>
        <taxon>Ecdysozoa</taxon>
        <taxon>Arthropoda</taxon>
        <taxon>Hexapoda</taxon>
        <taxon>Insecta</taxon>
        <taxon>Pterygota</taxon>
        <taxon>Neoptera</taxon>
        <taxon>Endopterygota</taxon>
        <taxon>Diptera</taxon>
        <taxon>Brachycera</taxon>
        <taxon>Muscomorpha</taxon>
        <taxon>Ephydroidea</taxon>
        <taxon>Drosophilidae</taxon>
        <taxon>Drosophila</taxon>
    </lineage>
</organism>
<dbReference type="SMR" id="A0A0M4EIS4"/>
<dbReference type="OrthoDB" id="26525at2759"/>
<feature type="domain" description="EF-hand" evidence="3">
    <location>
        <begin position="6"/>
        <end position="41"/>
    </location>
</feature>
<sequence length="149" mass="16686">MDLTPQQFACFREVFQYLNLDGDDSVSLREFLTVMEGLGLNPFEGDVQSLINEVDLDGNGSIEFNEFVALMINRLTQIYKAEDMIDAFQVFDKSNSGYLDAGELRTVYLALGVKITNAEIDEIISAADFDGDGVIGFDDFIQMMTEHVE</sequence>
<keyword evidence="5" id="KW-1185">Reference proteome</keyword>
<feature type="domain" description="EF-hand" evidence="3">
    <location>
        <begin position="115"/>
        <end position="149"/>
    </location>
</feature>
<dbReference type="GO" id="GO:0005509">
    <property type="term" value="F:calcium ion binding"/>
    <property type="evidence" value="ECO:0007669"/>
    <property type="project" value="InterPro"/>
</dbReference>
<dbReference type="Gene3D" id="1.10.238.10">
    <property type="entry name" value="EF-hand"/>
    <property type="match status" value="2"/>
</dbReference>
<dbReference type="Pfam" id="PF13499">
    <property type="entry name" value="EF-hand_7"/>
    <property type="match status" value="2"/>
</dbReference>
<dbReference type="GO" id="GO:0016460">
    <property type="term" value="C:myosin II complex"/>
    <property type="evidence" value="ECO:0007669"/>
    <property type="project" value="TreeGrafter"/>
</dbReference>
<gene>
    <name evidence="4" type="ORF">Dbus_chr2Rg2326</name>
</gene>
<keyword evidence="2" id="KW-0106">Calcium</keyword>
<dbReference type="PANTHER" id="PTHR23048:SF0">
    <property type="entry name" value="CALMODULIN LIKE 3"/>
    <property type="match status" value="1"/>
</dbReference>
<reference evidence="4 5" key="1">
    <citation type="submission" date="2015-08" db="EMBL/GenBank/DDBJ databases">
        <title>Ancestral chromatin configuration constrains chromatin evolution on differentiating sex chromosomes in Drosophila.</title>
        <authorList>
            <person name="Zhou Q."/>
            <person name="Bachtrog D."/>
        </authorList>
    </citation>
    <scope>NUCLEOTIDE SEQUENCE [LARGE SCALE GENOMIC DNA]</scope>
    <source>
        <tissue evidence="4">Whole larvae</tissue>
    </source>
</reference>
<dbReference type="FunFam" id="1.10.238.10:FF:000001">
    <property type="entry name" value="Calmodulin 1"/>
    <property type="match status" value="1"/>
</dbReference>
<evidence type="ECO:0000313" key="4">
    <source>
        <dbReference type="EMBL" id="ALC42747.1"/>
    </source>
</evidence>
<dbReference type="STRING" id="30019.A0A0M4EIS4"/>
<protein>
    <submittedName>
        <fullName evidence="4">Maker145</fullName>
    </submittedName>
</protein>
<proteinExistence type="predicted"/>
<dbReference type="EMBL" id="CP012524">
    <property type="protein sequence ID" value="ALC42747.1"/>
    <property type="molecule type" value="Genomic_DNA"/>
</dbReference>
<dbReference type="PROSITE" id="PS00018">
    <property type="entry name" value="EF_HAND_1"/>
    <property type="match status" value="3"/>
</dbReference>
<evidence type="ECO:0000256" key="1">
    <source>
        <dbReference type="ARBA" id="ARBA00022737"/>
    </source>
</evidence>
<feature type="domain" description="EF-hand" evidence="3">
    <location>
        <begin position="79"/>
        <end position="114"/>
    </location>
</feature>
<dbReference type="PANTHER" id="PTHR23048">
    <property type="entry name" value="MYOSIN LIGHT CHAIN 1, 3"/>
    <property type="match status" value="1"/>
</dbReference>
<dbReference type="AlphaFoldDB" id="A0A0M4EIS4"/>
<dbReference type="SMART" id="SM00054">
    <property type="entry name" value="EFh"/>
    <property type="match status" value="4"/>
</dbReference>
<dbReference type="PROSITE" id="PS50222">
    <property type="entry name" value="EF_HAND_2"/>
    <property type="match status" value="4"/>
</dbReference>
<name>A0A0M4EIS4_DROBS</name>
<evidence type="ECO:0000313" key="5">
    <source>
        <dbReference type="Proteomes" id="UP000494163"/>
    </source>
</evidence>
<evidence type="ECO:0000259" key="3">
    <source>
        <dbReference type="PROSITE" id="PS50222"/>
    </source>
</evidence>
<accession>A0A0M4EIS4</accession>
<dbReference type="InterPro" id="IPR011992">
    <property type="entry name" value="EF-hand-dom_pair"/>
</dbReference>
<evidence type="ECO:0000256" key="2">
    <source>
        <dbReference type="ARBA" id="ARBA00022837"/>
    </source>
</evidence>
<dbReference type="InterPro" id="IPR050230">
    <property type="entry name" value="CALM/Myosin/TropC-like"/>
</dbReference>
<dbReference type="SUPFAM" id="SSF47473">
    <property type="entry name" value="EF-hand"/>
    <property type="match status" value="1"/>
</dbReference>
<keyword evidence="1" id="KW-0677">Repeat</keyword>
<dbReference type="InterPro" id="IPR018247">
    <property type="entry name" value="EF_Hand_1_Ca_BS"/>
</dbReference>
<dbReference type="Proteomes" id="UP000494163">
    <property type="component" value="Chromosome 2R"/>
</dbReference>
<dbReference type="InterPro" id="IPR002048">
    <property type="entry name" value="EF_hand_dom"/>
</dbReference>